<proteinExistence type="predicted"/>
<dbReference type="Proteomes" id="UP000095602">
    <property type="component" value="Unassembled WGS sequence"/>
</dbReference>
<reference evidence="3 6" key="1">
    <citation type="submission" date="2014-09" db="EMBL/GenBank/DDBJ databases">
        <title>Butyrate-producing bacteria isolated from human gut.</title>
        <authorList>
            <person name="Zhang Q."/>
            <person name="Zhao L."/>
        </authorList>
    </citation>
    <scope>NUCLEOTIDE SEQUENCE [LARGE SCALE GENOMIC DNA]</scope>
    <source>
        <strain evidence="3 6">R22</strain>
    </source>
</reference>
<feature type="transmembrane region" description="Helical" evidence="1">
    <location>
        <begin position="76"/>
        <end position="97"/>
    </location>
</feature>
<organism evidence="2 5">
    <name type="scientific">Agathobacter rectalis</name>
    <dbReference type="NCBI Taxonomy" id="39491"/>
    <lineage>
        <taxon>Bacteria</taxon>
        <taxon>Bacillati</taxon>
        <taxon>Bacillota</taxon>
        <taxon>Clostridia</taxon>
        <taxon>Lachnospirales</taxon>
        <taxon>Lachnospiraceae</taxon>
        <taxon>Agathobacter</taxon>
    </lineage>
</organism>
<evidence type="ECO:0000313" key="3">
    <source>
        <dbReference type="EMBL" id="PWE84254.1"/>
    </source>
</evidence>
<keyword evidence="1" id="KW-0472">Membrane</keyword>
<dbReference type="EMBL" id="JRFS01000009">
    <property type="protein sequence ID" value="PWE84254.1"/>
    <property type="molecule type" value="Genomic_DNA"/>
</dbReference>
<protein>
    <submittedName>
        <fullName evidence="2">Uncharacterized protein</fullName>
    </submittedName>
</protein>
<evidence type="ECO:0000313" key="4">
    <source>
        <dbReference type="EMBL" id="RGW85999.1"/>
    </source>
</evidence>
<dbReference type="AlphaFoldDB" id="A0A174NQM8"/>
<keyword evidence="1" id="KW-1133">Transmembrane helix</keyword>
<keyword evidence="1" id="KW-0812">Transmembrane</keyword>
<evidence type="ECO:0000313" key="2">
    <source>
        <dbReference type="EMBL" id="CUP48209.1"/>
    </source>
</evidence>
<dbReference type="Proteomes" id="UP000245905">
    <property type="component" value="Unassembled WGS sequence"/>
</dbReference>
<feature type="transmembrane region" description="Helical" evidence="1">
    <location>
        <begin position="32"/>
        <end position="55"/>
    </location>
</feature>
<dbReference type="Proteomes" id="UP000283683">
    <property type="component" value="Unassembled WGS sequence"/>
</dbReference>
<name>A0A174NQM8_9FIRM</name>
<evidence type="ECO:0000256" key="1">
    <source>
        <dbReference type="SAM" id="Phobius"/>
    </source>
</evidence>
<feature type="transmembrane region" description="Helical" evidence="1">
    <location>
        <begin position="103"/>
        <end position="126"/>
    </location>
</feature>
<feature type="transmembrane region" description="Helical" evidence="1">
    <location>
        <begin position="157"/>
        <end position="176"/>
    </location>
</feature>
<sequence>MKLVSPKTLLASLLGCTFVVMKVMTFDGLVDMFWIILIGYLTVKAIVTAFSQEAYDEDIKKAQQGKVLYRDLFGKFAYIAADVPILLILLAGLLASVCSVTTLLRATLMGLLLIAVGYAIWFSWYVSKHKRLRMKNGEWGTGILSAEDEKAWKRSNLWHGIILGIAGVLFALYLIFGDPRIYFNNAKLEKTLTALECDSITLEEIVPFEWTTVYTFDPYTSKERIERVVGSKSPALKESVSEGMNHVVFTNRGRVVASVCTHPASTGYYLSFTGGENTYYSYSDGGYSHIEYGDEIVFEVMQDDGFVRLYARVEK</sequence>
<evidence type="ECO:0000313" key="5">
    <source>
        <dbReference type="Proteomes" id="UP000095602"/>
    </source>
</evidence>
<evidence type="ECO:0000313" key="6">
    <source>
        <dbReference type="Proteomes" id="UP000245905"/>
    </source>
</evidence>
<dbReference type="EMBL" id="QSAZ01000012">
    <property type="protein sequence ID" value="RGW85999.1"/>
    <property type="molecule type" value="Genomic_DNA"/>
</dbReference>
<reference evidence="4 7" key="3">
    <citation type="submission" date="2018-08" db="EMBL/GenBank/DDBJ databases">
        <title>A genome reference for cultivated species of the human gut microbiota.</title>
        <authorList>
            <person name="Zou Y."/>
            <person name="Xue W."/>
            <person name="Luo G."/>
        </authorList>
    </citation>
    <scope>NUCLEOTIDE SEQUENCE [LARGE SCALE GENOMIC DNA]</scope>
    <source>
        <strain evidence="4 7">AF06-19</strain>
    </source>
</reference>
<reference evidence="2 5" key="2">
    <citation type="submission" date="2015-09" db="EMBL/GenBank/DDBJ databases">
        <authorList>
            <consortium name="Pathogen Informatics"/>
        </authorList>
    </citation>
    <scope>NUCLEOTIDE SEQUENCE [LARGE SCALE GENOMIC DNA]</scope>
    <source>
        <strain evidence="2 5">2789STDY5834884</strain>
    </source>
</reference>
<evidence type="ECO:0000313" key="7">
    <source>
        <dbReference type="Proteomes" id="UP000283683"/>
    </source>
</evidence>
<accession>A0A174NQM8</accession>
<gene>
    <name evidence="4" type="ORF">DWV45_11460</name>
    <name evidence="2" type="ORF">ERS852497_02966</name>
    <name evidence="3" type="ORF">LD38_04790</name>
</gene>
<dbReference type="RefSeq" id="WP_055274718.1">
    <property type="nucleotide sequence ID" value="NZ_CZAJ01000066.1"/>
</dbReference>
<dbReference type="EMBL" id="CZAJ01000066">
    <property type="protein sequence ID" value="CUP48209.1"/>
    <property type="molecule type" value="Genomic_DNA"/>
</dbReference>